<comment type="similarity">
    <text evidence="1">Belongs to the peptidase S28 family.</text>
</comment>
<evidence type="ECO:0000256" key="6">
    <source>
        <dbReference type="SAM" id="SignalP"/>
    </source>
</evidence>
<protein>
    <submittedName>
        <fullName evidence="7">Uncharacterized protein</fullName>
    </submittedName>
</protein>
<dbReference type="InterPro" id="IPR008758">
    <property type="entry name" value="Peptidase_S28"/>
</dbReference>
<dbReference type="Gene3D" id="1.20.120.980">
    <property type="entry name" value="Serine carboxypeptidase S28, SKS domain"/>
    <property type="match status" value="1"/>
</dbReference>
<keyword evidence="4" id="KW-0378">Hydrolase</keyword>
<keyword evidence="3 6" id="KW-0732">Signal</keyword>
<dbReference type="AlphaFoldDB" id="A0A9W8CNC9"/>
<dbReference type="InterPro" id="IPR029058">
    <property type="entry name" value="AB_hydrolase_fold"/>
</dbReference>
<dbReference type="GO" id="GO:0070008">
    <property type="term" value="F:serine-type exopeptidase activity"/>
    <property type="evidence" value="ECO:0007669"/>
    <property type="project" value="InterPro"/>
</dbReference>
<keyword evidence="8" id="KW-1185">Reference proteome</keyword>
<dbReference type="GO" id="GO:0006508">
    <property type="term" value="P:proteolysis"/>
    <property type="evidence" value="ECO:0007669"/>
    <property type="project" value="UniProtKB-KW"/>
</dbReference>
<name>A0A9W8CNC9_9FUNG</name>
<dbReference type="GO" id="GO:0008239">
    <property type="term" value="F:dipeptidyl-peptidase activity"/>
    <property type="evidence" value="ECO:0007669"/>
    <property type="project" value="TreeGrafter"/>
</dbReference>
<evidence type="ECO:0000313" key="7">
    <source>
        <dbReference type="EMBL" id="KAJ1648625.1"/>
    </source>
</evidence>
<dbReference type="EMBL" id="JANBOH010000002">
    <property type="protein sequence ID" value="KAJ1648625.1"/>
    <property type="molecule type" value="Genomic_DNA"/>
</dbReference>
<dbReference type="SUPFAM" id="SSF53474">
    <property type="entry name" value="alpha/beta-Hydrolases"/>
    <property type="match status" value="1"/>
</dbReference>
<feature type="signal peptide" evidence="6">
    <location>
        <begin position="1"/>
        <end position="26"/>
    </location>
</feature>
<gene>
    <name evidence="7" type="ORF">LPJ64_000079</name>
</gene>
<dbReference type="PANTHER" id="PTHR11010:SF117">
    <property type="entry name" value="SERINE PROTEASE 16"/>
    <property type="match status" value="1"/>
</dbReference>
<evidence type="ECO:0000256" key="1">
    <source>
        <dbReference type="ARBA" id="ARBA00011079"/>
    </source>
</evidence>
<evidence type="ECO:0000256" key="4">
    <source>
        <dbReference type="ARBA" id="ARBA00022801"/>
    </source>
</evidence>
<evidence type="ECO:0000313" key="8">
    <source>
        <dbReference type="Proteomes" id="UP001145021"/>
    </source>
</evidence>
<evidence type="ECO:0000256" key="5">
    <source>
        <dbReference type="ARBA" id="ARBA00023180"/>
    </source>
</evidence>
<comment type="caution">
    <text evidence="7">The sequence shown here is derived from an EMBL/GenBank/DDBJ whole genome shotgun (WGS) entry which is preliminary data.</text>
</comment>
<proteinExistence type="inferred from homology"/>
<organism evidence="7 8">
    <name type="scientific">Coemansia asiatica</name>
    <dbReference type="NCBI Taxonomy" id="1052880"/>
    <lineage>
        <taxon>Eukaryota</taxon>
        <taxon>Fungi</taxon>
        <taxon>Fungi incertae sedis</taxon>
        <taxon>Zoopagomycota</taxon>
        <taxon>Kickxellomycotina</taxon>
        <taxon>Kickxellomycetes</taxon>
        <taxon>Kickxellales</taxon>
        <taxon>Kickxellaceae</taxon>
        <taxon>Coemansia</taxon>
    </lineage>
</organism>
<dbReference type="PANTHER" id="PTHR11010">
    <property type="entry name" value="PROTEASE S28 PRO-X CARBOXYPEPTIDASE-RELATED"/>
    <property type="match status" value="1"/>
</dbReference>
<dbReference type="InterPro" id="IPR042269">
    <property type="entry name" value="Ser_carbopepase_S28_SKS"/>
</dbReference>
<accession>A0A9W8CNC9</accession>
<evidence type="ECO:0000256" key="2">
    <source>
        <dbReference type="ARBA" id="ARBA00022670"/>
    </source>
</evidence>
<keyword evidence="5" id="KW-0325">Glycoprotein</keyword>
<keyword evidence="2" id="KW-0645">Protease</keyword>
<dbReference type="Pfam" id="PF05577">
    <property type="entry name" value="Peptidase_S28"/>
    <property type="match status" value="1"/>
</dbReference>
<dbReference type="Proteomes" id="UP001145021">
    <property type="component" value="Unassembled WGS sequence"/>
</dbReference>
<sequence>MWLNSQRLLLAVLYVLGSTRYIFSSAEPLAMRQAQLQRAWAEYLLNSNNSIDSKQNQNTAESPVLRMAKLQSPAPHMAKQRRQGGLYQDYYFDQKIDHFDLRGNETFKQKIYINGESYVPGGPIYLFNSGETPASPSYLAAGEPYTLAKATGGMLIIMEHRYYGVSYPVSDMSGPNMRYLTVENALEDIAHFARNAPAFVKKSVGLTIGPENKWIATGGSYSGNLAVWLRKLYPDLFYAAYASSAPLLISTNFYQYDQVVGRALPCAQNISDAVLTLDAILDSGDRSLVASWKRAFGLDALKSDFDFAGALTDQLSNTVQYYMPPAKGSNSPDAIDTLCSWFNRSYNIPLQNFADMTAAYIKNNGIDPVSAYSSASGANNIGLYQDGRSWYYQTCTQFGYWQAAPPGPLRRLRSKYVTKEWQSKPCQAFFGEDITGQPDVSALNRKLGGLFPNVTRVIFVNGLNDPWSELSVASDPSVAAINMQYGENVVITMSKASHVTDFYFSSSRTDFGVDIARKRILAAIKTFLQ</sequence>
<reference evidence="7" key="1">
    <citation type="submission" date="2022-07" db="EMBL/GenBank/DDBJ databases">
        <title>Phylogenomic reconstructions and comparative analyses of Kickxellomycotina fungi.</title>
        <authorList>
            <person name="Reynolds N.K."/>
            <person name="Stajich J.E."/>
            <person name="Barry K."/>
            <person name="Grigoriev I.V."/>
            <person name="Crous P."/>
            <person name="Smith M.E."/>
        </authorList>
    </citation>
    <scope>NUCLEOTIDE SEQUENCE</scope>
    <source>
        <strain evidence="7">NBRC 105413</strain>
    </source>
</reference>
<feature type="chain" id="PRO_5040859249" evidence="6">
    <location>
        <begin position="27"/>
        <end position="529"/>
    </location>
</feature>
<dbReference type="Gene3D" id="3.40.50.1820">
    <property type="entry name" value="alpha/beta hydrolase"/>
    <property type="match status" value="1"/>
</dbReference>
<evidence type="ECO:0000256" key="3">
    <source>
        <dbReference type="ARBA" id="ARBA00022729"/>
    </source>
</evidence>